<evidence type="ECO:0000256" key="3">
    <source>
        <dbReference type="ARBA" id="ARBA00023125"/>
    </source>
</evidence>
<sequence>MATIGSRSGRLYIDFRYRGARYKEYTGVQDTPANRRKAEQLLKRMEAEMTLGTFNYLNYFPDGRSAAKFAAQQQRQAEKRSAPYAFEKFADIWFAEKEVEWRQSYRDVTRLTLDRYIIPYFRDKRLDEIDKALILKFRAYLAEQPGHKSETLSASRVNHILIPLRMILMEAADRHDFKNPWVNIKRLRETKPKVDPFTLQEVQSILETVRADFRTYYTVRFFTGLRSSEIDGLQWQYVDFDRRQILVRQALVQGKLVDTKTDGSSREVDMCSQVYDCLQALYEQTANTSGFVFATREGTPLHNRNVTQRVWYPLLRHLNLTSRRPYQTRHTAATLWLAAGENPEWIARQMGHSNTKMLFEVYSRYVPNLTRKDGSAFERLLKAEFNHPRATTDKE</sequence>
<dbReference type="Proteomes" id="UP001595776">
    <property type="component" value="Unassembled WGS sequence"/>
</dbReference>
<dbReference type="SUPFAM" id="SSF56349">
    <property type="entry name" value="DNA breaking-rejoining enzymes"/>
    <property type="match status" value="1"/>
</dbReference>
<dbReference type="InterPro" id="IPR022000">
    <property type="entry name" value="Min27-like_integrase_DNA_bind"/>
</dbReference>
<organism evidence="8 9">
    <name type="scientific">Kordiimonas lipolytica</name>
    <dbReference type="NCBI Taxonomy" id="1662421"/>
    <lineage>
        <taxon>Bacteria</taxon>
        <taxon>Pseudomonadati</taxon>
        <taxon>Pseudomonadota</taxon>
        <taxon>Alphaproteobacteria</taxon>
        <taxon>Kordiimonadales</taxon>
        <taxon>Kordiimonadaceae</taxon>
        <taxon>Kordiimonas</taxon>
    </lineage>
</organism>
<reference evidence="9" key="1">
    <citation type="journal article" date="2019" name="Int. J. Syst. Evol. Microbiol.">
        <title>The Global Catalogue of Microorganisms (GCM) 10K type strain sequencing project: providing services to taxonomists for standard genome sequencing and annotation.</title>
        <authorList>
            <consortium name="The Broad Institute Genomics Platform"/>
            <consortium name="The Broad Institute Genome Sequencing Center for Infectious Disease"/>
            <person name="Wu L."/>
            <person name="Ma J."/>
        </authorList>
    </citation>
    <scope>NUCLEOTIDE SEQUENCE [LARGE SCALE GENOMIC DNA]</scope>
    <source>
        <strain evidence="9">CGMCC 1.15304</strain>
    </source>
</reference>
<dbReference type="Gene3D" id="1.10.150.130">
    <property type="match status" value="1"/>
</dbReference>
<dbReference type="InterPro" id="IPR013762">
    <property type="entry name" value="Integrase-like_cat_sf"/>
</dbReference>
<accession>A0ABV8U6P5</accession>
<dbReference type="CDD" id="cd01189">
    <property type="entry name" value="INT_ICEBs1_C_like"/>
    <property type="match status" value="1"/>
</dbReference>
<evidence type="ECO:0000313" key="8">
    <source>
        <dbReference type="EMBL" id="MFC4346868.1"/>
    </source>
</evidence>
<dbReference type="PROSITE" id="PS51900">
    <property type="entry name" value="CB"/>
    <property type="match status" value="1"/>
</dbReference>
<evidence type="ECO:0000256" key="4">
    <source>
        <dbReference type="ARBA" id="ARBA00023172"/>
    </source>
</evidence>
<evidence type="ECO:0000313" key="9">
    <source>
        <dbReference type="Proteomes" id="UP001595776"/>
    </source>
</evidence>
<feature type="domain" description="Core-binding (CB)" evidence="7">
    <location>
        <begin position="84"/>
        <end position="172"/>
    </location>
</feature>
<dbReference type="PANTHER" id="PTHR30629:SF2">
    <property type="entry name" value="PROPHAGE INTEGRASE INTS-RELATED"/>
    <property type="match status" value="1"/>
</dbReference>
<evidence type="ECO:0000256" key="1">
    <source>
        <dbReference type="ARBA" id="ARBA00008857"/>
    </source>
</evidence>
<dbReference type="InterPro" id="IPR004107">
    <property type="entry name" value="Integrase_SAM-like_N"/>
</dbReference>
<dbReference type="InterPro" id="IPR002104">
    <property type="entry name" value="Integrase_catalytic"/>
</dbReference>
<protein>
    <submittedName>
        <fullName evidence="8">Tyrosine-type recombinase/integrase</fullName>
    </submittedName>
</protein>
<dbReference type="InterPro" id="IPR011010">
    <property type="entry name" value="DNA_brk_join_enz"/>
</dbReference>
<comment type="caution">
    <text evidence="8">The sequence shown here is derived from an EMBL/GenBank/DDBJ whole genome shotgun (WGS) entry which is preliminary data.</text>
</comment>
<feature type="domain" description="Tyr recombinase" evidence="6">
    <location>
        <begin position="192"/>
        <end position="375"/>
    </location>
</feature>
<dbReference type="InterPro" id="IPR050808">
    <property type="entry name" value="Phage_Integrase"/>
</dbReference>
<evidence type="ECO:0000259" key="7">
    <source>
        <dbReference type="PROSITE" id="PS51900"/>
    </source>
</evidence>
<dbReference type="RefSeq" id="WP_068147122.1">
    <property type="nucleotide sequence ID" value="NZ_JBHSCR010000001.1"/>
</dbReference>
<proteinExistence type="inferred from homology"/>
<keyword evidence="2" id="KW-0229">DNA integration</keyword>
<dbReference type="PROSITE" id="PS51898">
    <property type="entry name" value="TYR_RECOMBINASE"/>
    <property type="match status" value="1"/>
</dbReference>
<dbReference type="InterPro" id="IPR010998">
    <property type="entry name" value="Integrase_recombinase_N"/>
</dbReference>
<gene>
    <name evidence="8" type="ORF">ACFO5Q_03305</name>
</gene>
<dbReference type="InterPro" id="IPR044068">
    <property type="entry name" value="CB"/>
</dbReference>
<dbReference type="Pfam" id="PF00589">
    <property type="entry name" value="Phage_integrase"/>
    <property type="match status" value="1"/>
</dbReference>
<comment type="similarity">
    <text evidence="1">Belongs to the 'phage' integrase family.</text>
</comment>
<dbReference type="Pfam" id="PF12167">
    <property type="entry name" value="Arm-DNA-bind_2"/>
    <property type="match status" value="1"/>
</dbReference>
<dbReference type="EMBL" id="JBHSCR010000001">
    <property type="protein sequence ID" value="MFC4346868.1"/>
    <property type="molecule type" value="Genomic_DNA"/>
</dbReference>
<dbReference type="Gene3D" id="1.10.443.10">
    <property type="entry name" value="Intergrase catalytic core"/>
    <property type="match status" value="1"/>
</dbReference>
<keyword evidence="4" id="KW-0233">DNA recombination</keyword>
<dbReference type="PANTHER" id="PTHR30629">
    <property type="entry name" value="PROPHAGE INTEGRASE"/>
    <property type="match status" value="1"/>
</dbReference>
<name>A0ABV8U6P5_9PROT</name>
<evidence type="ECO:0000256" key="5">
    <source>
        <dbReference type="PROSITE-ProRule" id="PRU01248"/>
    </source>
</evidence>
<evidence type="ECO:0000256" key="2">
    <source>
        <dbReference type="ARBA" id="ARBA00022908"/>
    </source>
</evidence>
<evidence type="ECO:0000259" key="6">
    <source>
        <dbReference type="PROSITE" id="PS51898"/>
    </source>
</evidence>
<keyword evidence="3 5" id="KW-0238">DNA-binding</keyword>
<keyword evidence="9" id="KW-1185">Reference proteome</keyword>
<dbReference type="Pfam" id="PF14659">
    <property type="entry name" value="Phage_int_SAM_3"/>
    <property type="match status" value="1"/>
</dbReference>